<name>A0A2K2B2J0_POPTR</name>
<reference evidence="1 2" key="1">
    <citation type="journal article" date="2006" name="Science">
        <title>The genome of black cottonwood, Populus trichocarpa (Torr. &amp; Gray).</title>
        <authorList>
            <person name="Tuskan G.A."/>
            <person name="Difazio S."/>
            <person name="Jansson S."/>
            <person name="Bohlmann J."/>
            <person name="Grigoriev I."/>
            <person name="Hellsten U."/>
            <person name="Putnam N."/>
            <person name="Ralph S."/>
            <person name="Rombauts S."/>
            <person name="Salamov A."/>
            <person name="Schein J."/>
            <person name="Sterck L."/>
            <person name="Aerts A."/>
            <person name="Bhalerao R.R."/>
            <person name="Bhalerao R.P."/>
            <person name="Blaudez D."/>
            <person name="Boerjan W."/>
            <person name="Brun A."/>
            <person name="Brunner A."/>
            <person name="Busov V."/>
            <person name="Campbell M."/>
            <person name="Carlson J."/>
            <person name="Chalot M."/>
            <person name="Chapman J."/>
            <person name="Chen G.L."/>
            <person name="Cooper D."/>
            <person name="Coutinho P.M."/>
            <person name="Couturier J."/>
            <person name="Covert S."/>
            <person name="Cronk Q."/>
            <person name="Cunningham R."/>
            <person name="Davis J."/>
            <person name="Degroeve S."/>
            <person name="Dejardin A."/>
            <person name="Depamphilis C."/>
            <person name="Detter J."/>
            <person name="Dirks B."/>
            <person name="Dubchak I."/>
            <person name="Duplessis S."/>
            <person name="Ehlting J."/>
            <person name="Ellis B."/>
            <person name="Gendler K."/>
            <person name="Goodstein D."/>
            <person name="Gribskov M."/>
            <person name="Grimwood J."/>
            <person name="Groover A."/>
            <person name="Gunter L."/>
            <person name="Hamberger B."/>
            <person name="Heinze B."/>
            <person name="Helariutta Y."/>
            <person name="Henrissat B."/>
            <person name="Holligan D."/>
            <person name="Holt R."/>
            <person name="Huang W."/>
            <person name="Islam-Faridi N."/>
            <person name="Jones S."/>
            <person name="Jones-Rhoades M."/>
            <person name="Jorgensen R."/>
            <person name="Joshi C."/>
            <person name="Kangasjarvi J."/>
            <person name="Karlsson J."/>
            <person name="Kelleher C."/>
            <person name="Kirkpatrick R."/>
            <person name="Kirst M."/>
            <person name="Kohler A."/>
            <person name="Kalluri U."/>
            <person name="Larimer F."/>
            <person name="Leebens-Mack J."/>
            <person name="Leple J.C."/>
            <person name="Locascio P."/>
            <person name="Lou Y."/>
            <person name="Lucas S."/>
            <person name="Martin F."/>
            <person name="Montanini B."/>
            <person name="Napoli C."/>
            <person name="Nelson D.R."/>
            <person name="Nelson C."/>
            <person name="Nieminen K."/>
            <person name="Nilsson O."/>
            <person name="Pereda V."/>
            <person name="Peter G."/>
            <person name="Philippe R."/>
            <person name="Pilate G."/>
            <person name="Poliakov A."/>
            <person name="Razumovskaya J."/>
            <person name="Richardson P."/>
            <person name="Rinaldi C."/>
            <person name="Ritland K."/>
            <person name="Rouze P."/>
            <person name="Ryaboy D."/>
            <person name="Schmutz J."/>
            <person name="Schrader J."/>
            <person name="Segerman B."/>
            <person name="Shin H."/>
            <person name="Siddiqui A."/>
            <person name="Sterky F."/>
            <person name="Terry A."/>
            <person name="Tsai C.J."/>
            <person name="Uberbacher E."/>
            <person name="Unneberg P."/>
            <person name="Vahala J."/>
            <person name="Wall K."/>
            <person name="Wessler S."/>
            <person name="Yang G."/>
            <person name="Yin T."/>
            <person name="Douglas C."/>
            <person name="Marra M."/>
            <person name="Sandberg G."/>
            <person name="Van de Peer Y."/>
            <person name="Rokhsar D."/>
        </authorList>
    </citation>
    <scope>NUCLEOTIDE SEQUENCE [LARGE SCALE GENOMIC DNA]</scope>
    <source>
        <strain evidence="2">cv. Nisqually</strain>
    </source>
</reference>
<dbReference type="AlphaFoldDB" id="A0A2K2B2J0"/>
<gene>
    <name evidence="1" type="ORF">POPTR_003G064400</name>
</gene>
<dbReference type="EMBL" id="CM009292">
    <property type="protein sequence ID" value="PNT43994.1"/>
    <property type="molecule type" value="Genomic_DNA"/>
</dbReference>
<keyword evidence="2" id="KW-1185">Reference proteome</keyword>
<evidence type="ECO:0000313" key="1">
    <source>
        <dbReference type="EMBL" id="PNT43994.1"/>
    </source>
</evidence>
<proteinExistence type="predicted"/>
<sequence>MSLIIQDLYWFKMLLSKAGDLFFMIWSSTFRCESDVIMTCTCSTHYAFDTFRNLYSTKDVHQNFVLIVPVCKMTKPFRNCYKLHSRFHIFSHEIKKL</sequence>
<dbReference type="Proteomes" id="UP000006729">
    <property type="component" value="Chromosome 3"/>
</dbReference>
<dbReference type="InParanoid" id="A0A2K2B2J0"/>
<evidence type="ECO:0000313" key="2">
    <source>
        <dbReference type="Proteomes" id="UP000006729"/>
    </source>
</evidence>
<protein>
    <submittedName>
        <fullName evidence="1">Uncharacterized protein</fullName>
    </submittedName>
</protein>
<organism evidence="1 2">
    <name type="scientific">Populus trichocarpa</name>
    <name type="common">Western balsam poplar</name>
    <name type="synonym">Populus balsamifera subsp. trichocarpa</name>
    <dbReference type="NCBI Taxonomy" id="3694"/>
    <lineage>
        <taxon>Eukaryota</taxon>
        <taxon>Viridiplantae</taxon>
        <taxon>Streptophyta</taxon>
        <taxon>Embryophyta</taxon>
        <taxon>Tracheophyta</taxon>
        <taxon>Spermatophyta</taxon>
        <taxon>Magnoliopsida</taxon>
        <taxon>eudicotyledons</taxon>
        <taxon>Gunneridae</taxon>
        <taxon>Pentapetalae</taxon>
        <taxon>rosids</taxon>
        <taxon>fabids</taxon>
        <taxon>Malpighiales</taxon>
        <taxon>Salicaceae</taxon>
        <taxon>Saliceae</taxon>
        <taxon>Populus</taxon>
    </lineage>
</organism>
<accession>A0A2K2B2J0</accession>